<evidence type="ECO:0000256" key="3">
    <source>
        <dbReference type="ARBA" id="ARBA00022448"/>
    </source>
</evidence>
<keyword evidence="6" id="KW-0029">Amino-acid transport</keyword>
<keyword evidence="7 9" id="KW-1133">Transmembrane helix</keyword>
<feature type="transmembrane region" description="Helical" evidence="9">
    <location>
        <begin position="193"/>
        <end position="217"/>
    </location>
</feature>
<dbReference type="GO" id="GO:0022857">
    <property type="term" value="F:transmembrane transporter activity"/>
    <property type="evidence" value="ECO:0007669"/>
    <property type="project" value="InterPro"/>
</dbReference>
<dbReference type="Proteomes" id="UP000279799">
    <property type="component" value="Chromosome"/>
</dbReference>
<proteinExistence type="inferred from homology"/>
<comment type="subcellular location">
    <subcellularLocation>
        <location evidence="1">Cell membrane</location>
        <topology evidence="1">Multi-pass membrane protein</topology>
    </subcellularLocation>
</comment>
<evidence type="ECO:0000256" key="7">
    <source>
        <dbReference type="ARBA" id="ARBA00022989"/>
    </source>
</evidence>
<comment type="similarity">
    <text evidence="2">Belongs to the amino acid-polyamine-organocation (APC) superfamily. Basic amino acid/polyamine antiporter (APA) (TC 2.A.3.2) family.</text>
</comment>
<feature type="transmembrane region" description="Helical" evidence="9">
    <location>
        <begin position="229"/>
        <end position="252"/>
    </location>
</feature>
<dbReference type="EMBL" id="LR134510">
    <property type="protein sequence ID" value="VEJ09266.1"/>
    <property type="molecule type" value="Genomic_DNA"/>
</dbReference>
<dbReference type="InterPro" id="IPR002293">
    <property type="entry name" value="AA/rel_permease1"/>
</dbReference>
<evidence type="ECO:0000256" key="8">
    <source>
        <dbReference type="ARBA" id="ARBA00023136"/>
    </source>
</evidence>
<evidence type="ECO:0000256" key="5">
    <source>
        <dbReference type="ARBA" id="ARBA00022692"/>
    </source>
</evidence>
<feature type="transmembrane region" description="Helical" evidence="9">
    <location>
        <begin position="416"/>
        <end position="433"/>
    </location>
</feature>
<dbReference type="AlphaFoldDB" id="A0A448TTK2"/>
<evidence type="ECO:0000256" key="6">
    <source>
        <dbReference type="ARBA" id="ARBA00022970"/>
    </source>
</evidence>
<keyword evidence="4" id="KW-1003">Cell membrane</keyword>
<evidence type="ECO:0000313" key="10">
    <source>
        <dbReference type="EMBL" id="VEJ09266.1"/>
    </source>
</evidence>
<dbReference type="PANTHER" id="PTHR42770">
    <property type="entry name" value="AMINO ACID TRANSPORTER-RELATED"/>
    <property type="match status" value="1"/>
</dbReference>
<keyword evidence="8 9" id="KW-0472">Membrane</keyword>
<feature type="transmembrane region" description="Helical" evidence="9">
    <location>
        <begin position="281"/>
        <end position="304"/>
    </location>
</feature>
<feature type="transmembrane region" description="Helical" evidence="9">
    <location>
        <begin position="391"/>
        <end position="410"/>
    </location>
</feature>
<feature type="transmembrane region" description="Helical" evidence="9">
    <location>
        <begin position="453"/>
        <end position="473"/>
    </location>
</feature>
<organism evidence="10 11">
    <name type="scientific">Actinobacillus delphinicola</name>
    <dbReference type="NCBI Taxonomy" id="51161"/>
    <lineage>
        <taxon>Bacteria</taxon>
        <taxon>Pseudomonadati</taxon>
        <taxon>Pseudomonadota</taxon>
        <taxon>Gammaproteobacteria</taxon>
        <taxon>Pasteurellales</taxon>
        <taxon>Pasteurellaceae</taxon>
        <taxon>Actinobacillus</taxon>
    </lineage>
</organism>
<feature type="transmembrane region" description="Helical" evidence="9">
    <location>
        <begin position="38"/>
        <end position="59"/>
    </location>
</feature>
<feature type="transmembrane region" description="Helical" evidence="9">
    <location>
        <begin position="118"/>
        <end position="141"/>
    </location>
</feature>
<feature type="transmembrane region" description="Helical" evidence="9">
    <location>
        <begin position="7"/>
        <end position="26"/>
    </location>
</feature>
<name>A0A448TTK2_9PAST</name>
<reference evidence="10 11" key="1">
    <citation type="submission" date="2018-12" db="EMBL/GenBank/DDBJ databases">
        <authorList>
            <consortium name="Pathogen Informatics"/>
        </authorList>
    </citation>
    <scope>NUCLEOTIDE SEQUENCE [LARGE SCALE GENOMIC DNA]</scope>
    <source>
        <strain evidence="10 11">NCTC12871</strain>
    </source>
</reference>
<dbReference type="NCBIfam" id="TIGR00905">
    <property type="entry name" value="2A0302"/>
    <property type="match status" value="1"/>
</dbReference>
<dbReference type="InterPro" id="IPR004754">
    <property type="entry name" value="Amino_acid_antiprt"/>
</dbReference>
<feature type="transmembrane region" description="Helical" evidence="9">
    <location>
        <begin position="358"/>
        <end position="379"/>
    </location>
</feature>
<evidence type="ECO:0000256" key="9">
    <source>
        <dbReference type="SAM" id="Phobius"/>
    </source>
</evidence>
<dbReference type="Pfam" id="PF13520">
    <property type="entry name" value="AA_permease_2"/>
    <property type="match status" value="1"/>
</dbReference>
<evidence type="ECO:0000256" key="1">
    <source>
        <dbReference type="ARBA" id="ARBA00004651"/>
    </source>
</evidence>
<feature type="transmembrane region" description="Helical" evidence="9">
    <location>
        <begin position="153"/>
        <end position="173"/>
    </location>
</feature>
<feature type="transmembrane region" description="Helical" evidence="9">
    <location>
        <begin position="325"/>
        <end position="346"/>
    </location>
</feature>
<dbReference type="GO" id="GO:0006865">
    <property type="term" value="P:amino acid transport"/>
    <property type="evidence" value="ECO:0007669"/>
    <property type="project" value="UniProtKB-KW"/>
</dbReference>
<dbReference type="PANTHER" id="PTHR42770:SF4">
    <property type="entry name" value="ARGININE_ORNITHINE ANTIPORTER-RELATED"/>
    <property type="match status" value="1"/>
</dbReference>
<keyword evidence="3" id="KW-0813">Transport</keyword>
<dbReference type="PIRSF" id="PIRSF006060">
    <property type="entry name" value="AA_transporter"/>
    <property type="match status" value="1"/>
</dbReference>
<dbReference type="InterPro" id="IPR050367">
    <property type="entry name" value="APC_superfamily"/>
</dbReference>
<evidence type="ECO:0000256" key="4">
    <source>
        <dbReference type="ARBA" id="ARBA00022475"/>
    </source>
</evidence>
<dbReference type="KEGG" id="adp:NCTC12871_00711"/>
<dbReference type="GO" id="GO:0005886">
    <property type="term" value="C:plasma membrane"/>
    <property type="evidence" value="ECO:0007669"/>
    <property type="project" value="UniProtKB-SubCell"/>
</dbReference>
<dbReference type="RefSeq" id="WP_126599052.1">
    <property type="nucleotide sequence ID" value="NZ_LR134510.1"/>
</dbReference>
<keyword evidence="11" id="KW-1185">Reference proteome</keyword>
<evidence type="ECO:0000313" key="11">
    <source>
        <dbReference type="Proteomes" id="UP000279799"/>
    </source>
</evidence>
<protein>
    <submittedName>
        <fullName evidence="10">Putative arginine/ornithine antiporter protein</fullName>
    </submittedName>
</protein>
<dbReference type="Gene3D" id="1.20.1740.10">
    <property type="entry name" value="Amino acid/polyamine transporter I"/>
    <property type="match status" value="1"/>
</dbReference>
<feature type="transmembrane region" description="Helical" evidence="9">
    <location>
        <begin position="80"/>
        <end position="106"/>
    </location>
</feature>
<keyword evidence="5 9" id="KW-0812">Transmembrane</keyword>
<dbReference type="OrthoDB" id="3185104at2"/>
<evidence type="ECO:0000256" key="2">
    <source>
        <dbReference type="ARBA" id="ARBA00008220"/>
    </source>
</evidence>
<accession>A0A448TTK2</accession>
<sequence length="475" mass="52150">MSPQKKIGVLGLTTMVFGSMIGSGIFNIPQNIAVKSALGPVIIAWIITGIGMLSLAFVFKILTEQRPELNIGIYSYAKEGFGTFIGFNSAWGYWLTSITGNVAFAIMLNDSLGHYFPILLNHGTPTVLLGLALIWIYNFIITRGIQQASSLNTITVIIKFIAILAIICMYVLYTHIDFKNIDLWGVKDHLGSIWSQIKAPMLVTVWCFIGIEGAVVVSNHAKRKKDVGIATLIGFLVALILYVMVSILPYAILNQPQLAHLPDPSTAYVLDTLVGPWFTKFVTLSVLISIGGVWVAWTILMAQVPFAAAIDGTFPKIFARENKKMVPSTALTISSAMMSLFLILAITAKDVYLESVNITSVIILPSYLLSAMYLCKIALRKEIYAQNTIKCRVSLLISAIATLYCCWLVYSAGFTYLFVASILYAIGIIPFYIARKQQGHQFKQIFPLKDAILAAVIILFACIAVILVALGHITL</sequence>
<gene>
    <name evidence="10" type="primary">arcD2_1</name>
    <name evidence="10" type="ORF">NCTC12871_00711</name>
</gene>